<name>A0ABD1M5F3_9FABA</name>
<dbReference type="Proteomes" id="UP001603857">
    <property type="component" value="Unassembled WGS sequence"/>
</dbReference>
<evidence type="ECO:0000313" key="2">
    <source>
        <dbReference type="Proteomes" id="UP001603857"/>
    </source>
</evidence>
<gene>
    <name evidence="1" type="ORF">Fmac_018590</name>
</gene>
<keyword evidence="2" id="KW-1185">Reference proteome</keyword>
<organism evidence="1 2">
    <name type="scientific">Flemingia macrophylla</name>
    <dbReference type="NCBI Taxonomy" id="520843"/>
    <lineage>
        <taxon>Eukaryota</taxon>
        <taxon>Viridiplantae</taxon>
        <taxon>Streptophyta</taxon>
        <taxon>Embryophyta</taxon>
        <taxon>Tracheophyta</taxon>
        <taxon>Spermatophyta</taxon>
        <taxon>Magnoliopsida</taxon>
        <taxon>eudicotyledons</taxon>
        <taxon>Gunneridae</taxon>
        <taxon>Pentapetalae</taxon>
        <taxon>rosids</taxon>
        <taxon>fabids</taxon>
        <taxon>Fabales</taxon>
        <taxon>Fabaceae</taxon>
        <taxon>Papilionoideae</taxon>
        <taxon>50 kb inversion clade</taxon>
        <taxon>NPAAA clade</taxon>
        <taxon>indigoferoid/millettioid clade</taxon>
        <taxon>Phaseoleae</taxon>
        <taxon>Flemingia</taxon>
    </lineage>
</organism>
<accession>A0ABD1M5F3</accession>
<dbReference type="EMBL" id="JBGMDY010000006">
    <property type="protein sequence ID" value="KAL2331009.1"/>
    <property type="molecule type" value="Genomic_DNA"/>
</dbReference>
<evidence type="ECO:0000313" key="1">
    <source>
        <dbReference type="EMBL" id="KAL2331009.1"/>
    </source>
</evidence>
<sequence length="85" mass="9872">MSSMSLLLLLQTESYELRLQAIKEPYNASQEMERKRALSIVLSQTRQQKRRDEEVLVEAKRIAESCIPSMLNRSLADSFKVERTV</sequence>
<comment type="caution">
    <text evidence="1">The sequence shown here is derived from an EMBL/GenBank/DDBJ whole genome shotgun (WGS) entry which is preliminary data.</text>
</comment>
<proteinExistence type="predicted"/>
<reference evidence="1 2" key="1">
    <citation type="submission" date="2024-08" db="EMBL/GenBank/DDBJ databases">
        <title>Insights into the chromosomal genome structure of Flemingia macrophylla.</title>
        <authorList>
            <person name="Ding Y."/>
            <person name="Zhao Y."/>
            <person name="Bi W."/>
            <person name="Wu M."/>
            <person name="Zhao G."/>
            <person name="Gong Y."/>
            <person name="Li W."/>
            <person name="Zhang P."/>
        </authorList>
    </citation>
    <scope>NUCLEOTIDE SEQUENCE [LARGE SCALE GENOMIC DNA]</scope>
    <source>
        <strain evidence="1">DYQJB</strain>
        <tissue evidence="1">Leaf</tissue>
    </source>
</reference>
<protein>
    <submittedName>
        <fullName evidence="1">Uncharacterized protein</fullName>
    </submittedName>
</protein>
<dbReference type="AlphaFoldDB" id="A0ABD1M5F3"/>